<accession>A0A7W3XQK5</accession>
<keyword evidence="2" id="KW-1185">Reference proteome</keyword>
<dbReference type="InterPro" id="IPR001387">
    <property type="entry name" value="Cro/C1-type_HTH"/>
</dbReference>
<comment type="caution">
    <text evidence="1">The sequence shown here is derived from an EMBL/GenBank/DDBJ whole genome shotgun (WGS) entry which is preliminary data.</text>
</comment>
<gene>
    <name evidence="1" type="ORF">FHR92_001045</name>
</gene>
<sequence length="60" mass="7093">MDDIQKFRLERLSRRIKIIDIAQHLSVSPSYICQHESGKKKLPGEKFAAYCNYIMTHNNR</sequence>
<name>A0A7W3XQK5_9BACL</name>
<dbReference type="SUPFAM" id="SSF47413">
    <property type="entry name" value="lambda repressor-like DNA-binding domains"/>
    <property type="match status" value="1"/>
</dbReference>
<dbReference type="AlphaFoldDB" id="A0A7W3XQK5"/>
<organism evidence="1 2">
    <name type="scientific">Fontibacillus solani</name>
    <dbReference type="NCBI Taxonomy" id="1572857"/>
    <lineage>
        <taxon>Bacteria</taxon>
        <taxon>Bacillati</taxon>
        <taxon>Bacillota</taxon>
        <taxon>Bacilli</taxon>
        <taxon>Bacillales</taxon>
        <taxon>Paenibacillaceae</taxon>
        <taxon>Fontibacillus</taxon>
    </lineage>
</organism>
<protein>
    <submittedName>
        <fullName evidence="1">Putative transcriptional regulator</fullName>
    </submittedName>
</protein>
<proteinExistence type="predicted"/>
<dbReference type="Proteomes" id="UP000567067">
    <property type="component" value="Unassembled WGS sequence"/>
</dbReference>
<dbReference type="CDD" id="cd00093">
    <property type="entry name" value="HTH_XRE"/>
    <property type="match status" value="1"/>
</dbReference>
<dbReference type="GO" id="GO:0003677">
    <property type="term" value="F:DNA binding"/>
    <property type="evidence" value="ECO:0007669"/>
    <property type="project" value="InterPro"/>
</dbReference>
<reference evidence="1 2" key="1">
    <citation type="submission" date="2020-08" db="EMBL/GenBank/DDBJ databases">
        <title>Genomic Encyclopedia of Type Strains, Phase III (KMG-III): the genomes of soil and plant-associated and newly described type strains.</title>
        <authorList>
            <person name="Whitman W."/>
        </authorList>
    </citation>
    <scope>NUCLEOTIDE SEQUENCE [LARGE SCALE GENOMIC DNA]</scope>
    <source>
        <strain evidence="1 2">CECT 8693</strain>
    </source>
</reference>
<dbReference type="InterPro" id="IPR010982">
    <property type="entry name" value="Lambda_DNA-bd_dom_sf"/>
</dbReference>
<evidence type="ECO:0000313" key="2">
    <source>
        <dbReference type="Proteomes" id="UP000567067"/>
    </source>
</evidence>
<evidence type="ECO:0000313" key="1">
    <source>
        <dbReference type="EMBL" id="MBA9084588.1"/>
    </source>
</evidence>
<dbReference type="EMBL" id="JACJIP010000004">
    <property type="protein sequence ID" value="MBA9084588.1"/>
    <property type="molecule type" value="Genomic_DNA"/>
</dbReference>